<evidence type="ECO:0000313" key="3">
    <source>
        <dbReference type="Proteomes" id="UP000242869"/>
    </source>
</evidence>
<protein>
    <submittedName>
        <fullName evidence="2">Uncharacterized protein</fullName>
    </submittedName>
</protein>
<name>A0A1I5CCB6_9NEIS</name>
<dbReference type="AlphaFoldDB" id="A0A1I5CCB6"/>
<feature type="compositionally biased region" description="Pro residues" evidence="1">
    <location>
        <begin position="74"/>
        <end position="84"/>
    </location>
</feature>
<sequence>MAESRNSAATGASPLFDKMDALMRKHRGGSDSANGIPVLTEEAIEFDLEVDHIPVLTEEFSHDGLMFDPSEFCSPPPPAQPAPAPVAATPPRSEPPAVQFLDLPLLDLDVDEPPPAAAPAVIPAVEIEEIELPAFEVLEGGDWPDEVTPPLQTIAEPAAEPASAVEAPCPDETVPQVPSIGFAPEPVTVMELGEDSFAAPELEISLPAEPAARLEEVAERPAMTSLQSAEPAEEELTLTELPEAPAPQILTLDAAEPEPVAAVAHAAQPLKLDDAAVAEITASVAAQIAVDISTEVAQLTRQHFTSMMNSFYGEALRKVTEEISRDMEMCLAPRIADLVQDELRRKGVAE</sequence>
<evidence type="ECO:0000256" key="1">
    <source>
        <dbReference type="SAM" id="MobiDB-lite"/>
    </source>
</evidence>
<accession>A0A1I5CCB6</accession>
<feature type="region of interest" description="Disordered" evidence="1">
    <location>
        <begin position="70"/>
        <end position="95"/>
    </location>
</feature>
<gene>
    <name evidence="2" type="ORF">SAMN05660284_02375</name>
</gene>
<dbReference type="EMBL" id="FOVE01000019">
    <property type="protein sequence ID" value="SFN84629.1"/>
    <property type="molecule type" value="Genomic_DNA"/>
</dbReference>
<dbReference type="RefSeq" id="WP_143086049.1">
    <property type="nucleotide sequence ID" value="NZ_FOVE01000019.1"/>
</dbReference>
<dbReference type="OrthoDB" id="8589970at2"/>
<organism evidence="2 3">
    <name type="scientific">Formivibrio citricus</name>
    <dbReference type="NCBI Taxonomy" id="83765"/>
    <lineage>
        <taxon>Bacteria</taxon>
        <taxon>Pseudomonadati</taxon>
        <taxon>Pseudomonadota</taxon>
        <taxon>Betaproteobacteria</taxon>
        <taxon>Neisseriales</taxon>
        <taxon>Chitinibacteraceae</taxon>
        <taxon>Formivibrio</taxon>
    </lineage>
</organism>
<evidence type="ECO:0000313" key="2">
    <source>
        <dbReference type="EMBL" id="SFN84629.1"/>
    </source>
</evidence>
<keyword evidence="3" id="KW-1185">Reference proteome</keyword>
<reference evidence="3" key="1">
    <citation type="submission" date="2016-10" db="EMBL/GenBank/DDBJ databases">
        <authorList>
            <person name="Varghese N."/>
            <person name="Submissions S."/>
        </authorList>
    </citation>
    <scope>NUCLEOTIDE SEQUENCE [LARGE SCALE GENOMIC DNA]</scope>
    <source>
        <strain evidence="3">DSM 6150</strain>
    </source>
</reference>
<dbReference type="STRING" id="83765.SAMN05660284_02375"/>
<proteinExistence type="predicted"/>
<dbReference type="Proteomes" id="UP000242869">
    <property type="component" value="Unassembled WGS sequence"/>
</dbReference>